<evidence type="ECO:0008006" key="5">
    <source>
        <dbReference type="Google" id="ProtNLM"/>
    </source>
</evidence>
<feature type="region of interest" description="Disordered" evidence="1">
    <location>
        <begin position="359"/>
        <end position="395"/>
    </location>
</feature>
<feature type="region of interest" description="Disordered" evidence="1">
    <location>
        <begin position="521"/>
        <end position="563"/>
    </location>
</feature>
<keyword evidence="4" id="KW-1185">Reference proteome</keyword>
<feature type="compositionally biased region" description="Low complexity" evidence="1">
    <location>
        <begin position="363"/>
        <end position="373"/>
    </location>
</feature>
<organism evidence="3 4">
    <name type="scientific">Cylindrotheca closterium</name>
    <dbReference type="NCBI Taxonomy" id="2856"/>
    <lineage>
        <taxon>Eukaryota</taxon>
        <taxon>Sar</taxon>
        <taxon>Stramenopiles</taxon>
        <taxon>Ochrophyta</taxon>
        <taxon>Bacillariophyta</taxon>
        <taxon>Bacillariophyceae</taxon>
        <taxon>Bacillariophycidae</taxon>
        <taxon>Bacillariales</taxon>
        <taxon>Bacillariaceae</taxon>
        <taxon>Cylindrotheca</taxon>
    </lineage>
</organism>
<feature type="transmembrane region" description="Helical" evidence="2">
    <location>
        <begin position="12"/>
        <end position="33"/>
    </location>
</feature>
<protein>
    <recommendedName>
        <fullName evidence="5">Magnesium transporter</fullName>
    </recommendedName>
</protein>
<keyword evidence="2" id="KW-0472">Membrane</keyword>
<evidence type="ECO:0000256" key="2">
    <source>
        <dbReference type="SAM" id="Phobius"/>
    </source>
</evidence>
<keyword evidence="2" id="KW-1133">Transmembrane helix</keyword>
<gene>
    <name evidence="3" type="ORF">CYCCA115_LOCUS13322</name>
</gene>
<feature type="compositionally biased region" description="Low complexity" evidence="1">
    <location>
        <begin position="463"/>
        <end position="475"/>
    </location>
</feature>
<feature type="transmembrane region" description="Helical" evidence="2">
    <location>
        <begin position="250"/>
        <end position="269"/>
    </location>
</feature>
<dbReference type="Proteomes" id="UP001295423">
    <property type="component" value="Unassembled WGS sequence"/>
</dbReference>
<feature type="transmembrane region" description="Helical" evidence="2">
    <location>
        <begin position="112"/>
        <end position="130"/>
    </location>
</feature>
<feature type="transmembrane region" description="Helical" evidence="2">
    <location>
        <begin position="142"/>
        <end position="164"/>
    </location>
</feature>
<feature type="region of interest" description="Disordered" evidence="1">
    <location>
        <begin position="458"/>
        <end position="497"/>
    </location>
</feature>
<feature type="transmembrane region" description="Helical" evidence="2">
    <location>
        <begin position="275"/>
        <end position="294"/>
    </location>
</feature>
<feature type="transmembrane region" description="Helical" evidence="2">
    <location>
        <begin position="81"/>
        <end position="100"/>
    </location>
</feature>
<accession>A0AAD2FTY5</accession>
<sequence length="563" mass="61322">MEELHVHQSLPICIALASIGGILEVAATALTALPSVREKQGIFVSPLFRWMAVFGNIFLQMLGGIFSALLATWFGPVSIVVPFYYCATLLTNMIVFGLFLGEPFKKPMRVGTHVIVLAVILLPVVGPTISPDQTFAILMQHWYSILWFLLLVVTTLVTGAILVFKASPTNTDPETNLFLKEYTQIQRTIVLLLCRAATMSVDLTVSRFLILSPPSKAVMGALIVTKLWSGNLCTYCIVVQSYSVQQARYVPLNATMVILVNALTGILVWEDQPQSWYGYLCVFWLLGIGCDLLLSVPLLTPENLEFGTTKSASLIITEGRRKLTGDPEEIKKLLFDAGNRGSDSEANQDLKQEETATNIMQHNDNNGGNTDGRTTPKRKGGTGYQSIANNNGSNEDGSLAVISRHLHYTNAAYDETNDGAAWDMGDYPTSPLTTTAPAMARAASPLDFLSWNISHSITSPDATSSHASNSTTMSSREAWSEVISPNKSSSNHKRQRTFSWTTAGTSAAPEAYFHNTTPSVVRHLQMPSPPTLPADAATAGNMDEENLLPSSSSSSSLNHKRQK</sequence>
<name>A0AAD2FTY5_9STRA</name>
<feature type="transmembrane region" description="Helical" evidence="2">
    <location>
        <begin position="53"/>
        <end position="75"/>
    </location>
</feature>
<keyword evidence="2" id="KW-0812">Transmembrane</keyword>
<evidence type="ECO:0000313" key="4">
    <source>
        <dbReference type="Proteomes" id="UP001295423"/>
    </source>
</evidence>
<feature type="compositionally biased region" description="Polar residues" evidence="1">
    <location>
        <begin position="384"/>
        <end position="395"/>
    </location>
</feature>
<dbReference type="AlphaFoldDB" id="A0AAD2FTY5"/>
<reference evidence="3" key="1">
    <citation type="submission" date="2023-08" db="EMBL/GenBank/DDBJ databases">
        <authorList>
            <person name="Audoor S."/>
            <person name="Bilcke G."/>
        </authorList>
    </citation>
    <scope>NUCLEOTIDE SEQUENCE</scope>
</reference>
<evidence type="ECO:0000256" key="1">
    <source>
        <dbReference type="SAM" id="MobiDB-lite"/>
    </source>
</evidence>
<feature type="transmembrane region" description="Helical" evidence="2">
    <location>
        <begin position="189"/>
        <end position="211"/>
    </location>
</feature>
<evidence type="ECO:0000313" key="3">
    <source>
        <dbReference type="EMBL" id="CAJ1951954.1"/>
    </source>
</evidence>
<dbReference type="EMBL" id="CAKOGP040001792">
    <property type="protein sequence ID" value="CAJ1951954.1"/>
    <property type="molecule type" value="Genomic_DNA"/>
</dbReference>
<comment type="caution">
    <text evidence="3">The sequence shown here is derived from an EMBL/GenBank/DDBJ whole genome shotgun (WGS) entry which is preliminary data.</text>
</comment>
<proteinExistence type="predicted"/>